<name>A0AAD8R5L9_LOLMU</name>
<sequence>MAAAAAAAVASDRLSNLSNDLLVRILSFAPAREAASTTALSRRWRRPLFLCTTAVNLDYRSYTTGRGAISPLLHHYRALQDAGHALALHHHAHGRFPRKFTRDLSIEEDILLSACADAFVGLEELHLDCQDGPWQPFARRPSETPPSNKISCSRHVRMASWDWRSSAKRAPGRAISSSTCGLCRRTSCRS</sequence>
<evidence type="ECO:0008006" key="3">
    <source>
        <dbReference type="Google" id="ProtNLM"/>
    </source>
</evidence>
<evidence type="ECO:0000313" key="1">
    <source>
        <dbReference type="EMBL" id="KAK1615353.1"/>
    </source>
</evidence>
<reference evidence="1" key="1">
    <citation type="submission" date="2023-07" db="EMBL/GenBank/DDBJ databases">
        <title>A chromosome-level genome assembly of Lolium multiflorum.</title>
        <authorList>
            <person name="Chen Y."/>
            <person name="Copetti D."/>
            <person name="Kolliker R."/>
            <person name="Studer B."/>
        </authorList>
    </citation>
    <scope>NUCLEOTIDE SEQUENCE</scope>
    <source>
        <strain evidence="1">02402/16</strain>
        <tissue evidence="1">Leaf</tissue>
    </source>
</reference>
<comment type="caution">
    <text evidence="1">The sequence shown here is derived from an EMBL/GenBank/DDBJ whole genome shotgun (WGS) entry which is preliminary data.</text>
</comment>
<accession>A0AAD8R5L9</accession>
<dbReference type="Gene3D" id="1.20.1280.50">
    <property type="match status" value="1"/>
</dbReference>
<dbReference type="PANTHER" id="PTHR34223">
    <property type="entry name" value="OS11G0201299 PROTEIN"/>
    <property type="match status" value="1"/>
</dbReference>
<evidence type="ECO:0000313" key="2">
    <source>
        <dbReference type="Proteomes" id="UP001231189"/>
    </source>
</evidence>
<dbReference type="Proteomes" id="UP001231189">
    <property type="component" value="Unassembled WGS sequence"/>
</dbReference>
<proteinExistence type="predicted"/>
<dbReference type="InterPro" id="IPR036047">
    <property type="entry name" value="F-box-like_dom_sf"/>
</dbReference>
<dbReference type="EMBL" id="JAUUTY010000006">
    <property type="protein sequence ID" value="KAK1615353.1"/>
    <property type="molecule type" value="Genomic_DNA"/>
</dbReference>
<organism evidence="1 2">
    <name type="scientific">Lolium multiflorum</name>
    <name type="common">Italian ryegrass</name>
    <name type="synonym">Lolium perenne subsp. multiflorum</name>
    <dbReference type="NCBI Taxonomy" id="4521"/>
    <lineage>
        <taxon>Eukaryota</taxon>
        <taxon>Viridiplantae</taxon>
        <taxon>Streptophyta</taxon>
        <taxon>Embryophyta</taxon>
        <taxon>Tracheophyta</taxon>
        <taxon>Spermatophyta</taxon>
        <taxon>Magnoliopsida</taxon>
        <taxon>Liliopsida</taxon>
        <taxon>Poales</taxon>
        <taxon>Poaceae</taxon>
        <taxon>BOP clade</taxon>
        <taxon>Pooideae</taxon>
        <taxon>Poodae</taxon>
        <taxon>Poeae</taxon>
        <taxon>Poeae Chloroplast Group 2 (Poeae type)</taxon>
        <taxon>Loliodinae</taxon>
        <taxon>Loliinae</taxon>
        <taxon>Lolium</taxon>
    </lineage>
</organism>
<dbReference type="InterPro" id="IPR053197">
    <property type="entry name" value="F-box_SCFL_complex_component"/>
</dbReference>
<dbReference type="PANTHER" id="PTHR34223:SF51">
    <property type="entry name" value="OS06G0556300 PROTEIN"/>
    <property type="match status" value="1"/>
</dbReference>
<dbReference type="AlphaFoldDB" id="A0AAD8R5L9"/>
<gene>
    <name evidence="1" type="ORF">QYE76_020870</name>
</gene>
<keyword evidence="2" id="KW-1185">Reference proteome</keyword>
<protein>
    <recommendedName>
        <fullName evidence="3">F-box domain-containing protein</fullName>
    </recommendedName>
</protein>
<dbReference type="SUPFAM" id="SSF81383">
    <property type="entry name" value="F-box domain"/>
    <property type="match status" value="1"/>
</dbReference>